<keyword evidence="2" id="KW-1185">Reference proteome</keyword>
<proteinExistence type="predicted"/>
<dbReference type="AlphaFoldDB" id="A0A834I3R8"/>
<sequence>MRSGSGINYPKGRYPAINNPSGRVTWRVAAGAKCGLESLENDRKHLERGWVISNLPLFGQIPTLAPLKRVRMRKSHAKLLQGKTNILAEAGVVIHQVAFENKTDERQTMESEGSHARHTDTLHYFHKPLG</sequence>
<reference evidence="1" key="1">
    <citation type="submission" date="2020-08" db="EMBL/GenBank/DDBJ databases">
        <title>Genome sequencing and assembly of the red palm weevil Rhynchophorus ferrugineus.</title>
        <authorList>
            <person name="Dias G.B."/>
            <person name="Bergman C.M."/>
            <person name="Manee M."/>
        </authorList>
    </citation>
    <scope>NUCLEOTIDE SEQUENCE</scope>
    <source>
        <strain evidence="1">AA-2017</strain>
        <tissue evidence="1">Whole larva</tissue>
    </source>
</reference>
<evidence type="ECO:0000313" key="2">
    <source>
        <dbReference type="Proteomes" id="UP000625711"/>
    </source>
</evidence>
<dbReference type="EMBL" id="JAACXV010013260">
    <property type="protein sequence ID" value="KAF7273875.1"/>
    <property type="molecule type" value="Genomic_DNA"/>
</dbReference>
<name>A0A834I3R8_RHYFE</name>
<gene>
    <name evidence="1" type="ORF">GWI33_013438</name>
</gene>
<dbReference type="Proteomes" id="UP000625711">
    <property type="component" value="Unassembled WGS sequence"/>
</dbReference>
<accession>A0A834I3R8</accession>
<organism evidence="1 2">
    <name type="scientific">Rhynchophorus ferrugineus</name>
    <name type="common">Red palm weevil</name>
    <name type="synonym">Curculio ferrugineus</name>
    <dbReference type="NCBI Taxonomy" id="354439"/>
    <lineage>
        <taxon>Eukaryota</taxon>
        <taxon>Metazoa</taxon>
        <taxon>Ecdysozoa</taxon>
        <taxon>Arthropoda</taxon>
        <taxon>Hexapoda</taxon>
        <taxon>Insecta</taxon>
        <taxon>Pterygota</taxon>
        <taxon>Neoptera</taxon>
        <taxon>Endopterygota</taxon>
        <taxon>Coleoptera</taxon>
        <taxon>Polyphaga</taxon>
        <taxon>Cucujiformia</taxon>
        <taxon>Curculionidae</taxon>
        <taxon>Dryophthorinae</taxon>
        <taxon>Rhynchophorus</taxon>
    </lineage>
</organism>
<evidence type="ECO:0000313" key="1">
    <source>
        <dbReference type="EMBL" id="KAF7273875.1"/>
    </source>
</evidence>
<protein>
    <submittedName>
        <fullName evidence="1">Uncharacterized protein</fullName>
    </submittedName>
</protein>
<comment type="caution">
    <text evidence="1">The sequence shown here is derived from an EMBL/GenBank/DDBJ whole genome shotgun (WGS) entry which is preliminary data.</text>
</comment>